<dbReference type="Gene3D" id="3.90.1520.10">
    <property type="entry name" value="H-NOX domain"/>
    <property type="match status" value="1"/>
</dbReference>
<reference evidence="2" key="1">
    <citation type="journal article" date="2014" name="Int. J. Syst. Evol. Microbiol.">
        <title>Complete genome sequence of Corynebacterium casei LMG S-19264T (=DSM 44701T), isolated from a smear-ripened cheese.</title>
        <authorList>
            <consortium name="US DOE Joint Genome Institute (JGI-PGF)"/>
            <person name="Walter F."/>
            <person name="Albersmeier A."/>
            <person name="Kalinowski J."/>
            <person name="Ruckert C."/>
        </authorList>
    </citation>
    <scope>NUCLEOTIDE SEQUENCE</scope>
    <source>
        <strain evidence="2">KCTC 42731</strain>
    </source>
</reference>
<dbReference type="InterPro" id="IPR038158">
    <property type="entry name" value="H-NOX_domain_sf"/>
</dbReference>
<gene>
    <name evidence="2" type="ORF">GCM10017161_35820</name>
</gene>
<dbReference type="GO" id="GO:0020037">
    <property type="term" value="F:heme binding"/>
    <property type="evidence" value="ECO:0007669"/>
    <property type="project" value="InterPro"/>
</dbReference>
<dbReference type="InterPro" id="IPR004096">
    <property type="entry name" value="V4R"/>
</dbReference>
<proteinExistence type="predicted"/>
<dbReference type="PANTHER" id="PTHR45655">
    <property type="entry name" value="GUANYLATE CYCLASE SOLUBLE SUBUNIT BETA-2"/>
    <property type="match status" value="1"/>
</dbReference>
<dbReference type="AlphaFoldDB" id="A0A919BQI6"/>
<protein>
    <submittedName>
        <fullName evidence="2">Guanylate cyclase</fullName>
    </submittedName>
</protein>
<feature type="domain" description="4-vinyl reductase 4VR" evidence="1">
    <location>
        <begin position="124"/>
        <end position="184"/>
    </location>
</feature>
<dbReference type="Proteomes" id="UP000623842">
    <property type="component" value="Unassembled WGS sequence"/>
</dbReference>
<keyword evidence="3" id="KW-1185">Reference proteome</keyword>
<dbReference type="InterPro" id="IPR011644">
    <property type="entry name" value="Heme_NO-bd"/>
</dbReference>
<name>A0A919BQI6_9GAMM</name>
<organism evidence="2 3">
    <name type="scientific">Thalassotalea marina</name>
    <dbReference type="NCBI Taxonomy" id="1673741"/>
    <lineage>
        <taxon>Bacteria</taxon>
        <taxon>Pseudomonadati</taxon>
        <taxon>Pseudomonadota</taxon>
        <taxon>Gammaproteobacteria</taxon>
        <taxon>Alteromonadales</taxon>
        <taxon>Colwelliaceae</taxon>
        <taxon>Thalassotalea</taxon>
    </lineage>
</organism>
<evidence type="ECO:0000313" key="3">
    <source>
        <dbReference type="Proteomes" id="UP000623842"/>
    </source>
</evidence>
<comment type="caution">
    <text evidence="2">The sequence shown here is derived from an EMBL/GenBank/DDBJ whole genome shotgun (WGS) entry which is preliminary data.</text>
</comment>
<dbReference type="Pfam" id="PF07700">
    <property type="entry name" value="HNOB"/>
    <property type="match status" value="1"/>
</dbReference>
<dbReference type="EMBL" id="BNCK01000009">
    <property type="protein sequence ID" value="GHG03389.1"/>
    <property type="molecule type" value="Genomic_DNA"/>
</dbReference>
<sequence length="188" mass="21509">MRVGKIVKGAVFNGFEQFVTERFGLSQWQQLLDKSNFTTAGIYLASDFYDDNELVTLITLLCQAQHIELPEALRDFGYYFFDILYRKIPPAPADQTLFDFLRSVDKVIHVQVKKTDPQAYTPALFYDSPDDKTILLRYVSQRKLCFFAEGLILGAAQTFNTPVDVTQTSCQHQGDKDCIIKVELCQQN</sequence>
<evidence type="ECO:0000313" key="2">
    <source>
        <dbReference type="EMBL" id="GHG03389.1"/>
    </source>
</evidence>
<dbReference type="PANTHER" id="PTHR45655:SF13">
    <property type="entry name" value="SOLUBLE GUANYLATE CYCLASE GCY-32-RELATED"/>
    <property type="match status" value="1"/>
</dbReference>
<dbReference type="SMART" id="SM00989">
    <property type="entry name" value="V4R"/>
    <property type="match status" value="1"/>
</dbReference>
<dbReference type="SUPFAM" id="SSF111126">
    <property type="entry name" value="Ligand-binding domain in the NO signalling and Golgi transport"/>
    <property type="match status" value="1"/>
</dbReference>
<reference evidence="2" key="2">
    <citation type="submission" date="2020-09" db="EMBL/GenBank/DDBJ databases">
        <authorList>
            <person name="Sun Q."/>
            <person name="Kim S."/>
        </authorList>
    </citation>
    <scope>NUCLEOTIDE SEQUENCE</scope>
    <source>
        <strain evidence="2">KCTC 42731</strain>
    </source>
</reference>
<evidence type="ECO:0000259" key="1">
    <source>
        <dbReference type="SMART" id="SM00989"/>
    </source>
</evidence>
<dbReference type="InterPro" id="IPR024096">
    <property type="entry name" value="NO_sig/Golgi_transp_ligand-bd"/>
</dbReference>
<accession>A0A919BQI6</accession>